<dbReference type="KEGG" id="mzi:HWN40_09540"/>
<dbReference type="EMBL" id="CP058215">
    <property type="protein sequence ID" value="QLC50459.1"/>
    <property type="molecule type" value="Genomic_DNA"/>
</dbReference>
<feature type="domain" description="HVO-A0261-like N-terminal" evidence="2">
    <location>
        <begin position="5"/>
        <end position="84"/>
    </location>
</feature>
<evidence type="ECO:0000313" key="4">
    <source>
        <dbReference type="Proteomes" id="UP000509594"/>
    </source>
</evidence>
<evidence type="ECO:0000259" key="2">
    <source>
        <dbReference type="Pfam" id="PF25213"/>
    </source>
</evidence>
<accession>A0A7D5E8K1</accession>
<evidence type="ECO:0000259" key="1">
    <source>
        <dbReference type="Pfam" id="PF08350"/>
    </source>
</evidence>
<keyword evidence="4" id="KW-1185">Reference proteome</keyword>
<gene>
    <name evidence="3" type="ORF">HWN40_09540</name>
</gene>
<dbReference type="SUPFAM" id="SSF46785">
    <property type="entry name" value="Winged helix' DNA-binding domain"/>
    <property type="match status" value="1"/>
</dbReference>
<dbReference type="InterPro" id="IPR057527">
    <property type="entry name" value="HVO_A0261-like_N"/>
</dbReference>
<evidence type="ECO:0000313" key="3">
    <source>
        <dbReference type="EMBL" id="QLC50459.1"/>
    </source>
</evidence>
<dbReference type="InterPro" id="IPR036390">
    <property type="entry name" value="WH_DNA-bd_sf"/>
</dbReference>
<dbReference type="InterPro" id="IPR016490">
    <property type="entry name" value="Tscrpt_reg_HTH_AF0396-typ3"/>
</dbReference>
<dbReference type="Pfam" id="PF25213">
    <property type="entry name" value="HVO_A0261_N"/>
    <property type="match status" value="1"/>
</dbReference>
<reference evidence="3 4" key="1">
    <citation type="submission" date="2020-06" db="EMBL/GenBank/DDBJ databases">
        <title>Methanolobus halotolerans sp. nov., isolated from a saline lake Tus in Siberia.</title>
        <authorList>
            <person name="Shen Y."/>
            <person name="Chen S.-C."/>
            <person name="Lai M.-C."/>
            <person name="Huang H.-H."/>
            <person name="Chiu H.-H."/>
            <person name="Tang S.-L."/>
            <person name="Rogozin D.Y."/>
            <person name="Degermendzhy A.G."/>
        </authorList>
    </citation>
    <scope>NUCLEOTIDE SEQUENCE [LARGE SCALE GENOMIC DNA]</scope>
    <source>
        <strain evidence="3 4">DSM 21339</strain>
    </source>
</reference>
<dbReference type="GeneID" id="55821917"/>
<name>A0A7D5E8K1_9EURY</name>
<proteinExistence type="predicted"/>
<organism evidence="3 4">
    <name type="scientific">Methanolobus zinderi</name>
    <dbReference type="NCBI Taxonomy" id="536044"/>
    <lineage>
        <taxon>Archaea</taxon>
        <taxon>Methanobacteriati</taxon>
        <taxon>Methanobacteriota</taxon>
        <taxon>Stenosarchaea group</taxon>
        <taxon>Methanomicrobia</taxon>
        <taxon>Methanosarcinales</taxon>
        <taxon>Methanosarcinaceae</taxon>
        <taxon>Methanolobus</taxon>
    </lineage>
</organism>
<dbReference type="OrthoDB" id="11410at2157"/>
<feature type="domain" description="Methanogenesis regulatory protein FilR1 middle" evidence="1">
    <location>
        <begin position="124"/>
        <end position="252"/>
    </location>
</feature>
<dbReference type="PIRSF" id="PIRSF006692">
    <property type="entry name" value="TF_HTH_AF0396_prd"/>
    <property type="match status" value="1"/>
</dbReference>
<sequence>MKPLIDVIFRSEKRKRTLLLLKEQPGSMEYLLDRLNTTRQALLPQIRILEDHFLVTGHDDVYELTTIGKLVVDEMHPLMGTVKVLDNDIDYWGTHIFDFIPDHLLIKIRELQDFRTISPSLSEMFELNREYYEYAKQSDSMYKVTTYFHPDFPSFFEELTNNNVNINFVITEDAFAKLRSERSEDFEKLLGNELIDMFVYPGKLDLLTYTFNDHCILMRLLKNNGETDVTHIMCSNPSAVEWGKELFEYFLQDALPVTEM</sequence>
<dbReference type="Proteomes" id="UP000509594">
    <property type="component" value="Chromosome"/>
</dbReference>
<dbReference type="Pfam" id="PF08350">
    <property type="entry name" value="FilR1_middle"/>
    <property type="match status" value="1"/>
</dbReference>
<dbReference type="InterPro" id="IPR013561">
    <property type="entry name" value="FilR1_middle_dom"/>
</dbReference>
<protein>
    <submittedName>
        <fullName evidence="3">Winged helix-turn-helix domain-containing protein</fullName>
    </submittedName>
</protein>
<dbReference type="RefSeq" id="WP_176965515.1">
    <property type="nucleotide sequence ID" value="NZ_CP058215.1"/>
</dbReference>
<dbReference type="AlphaFoldDB" id="A0A7D5E8K1"/>